<name>A0A0E9UJE8_ANGAN</name>
<accession>A0A0E9UJE8</accession>
<dbReference type="EMBL" id="GBXM01038103">
    <property type="protein sequence ID" value="JAH70474.1"/>
    <property type="molecule type" value="Transcribed_RNA"/>
</dbReference>
<evidence type="ECO:0000313" key="1">
    <source>
        <dbReference type="EMBL" id="JAH65989.1"/>
    </source>
</evidence>
<reference evidence="1" key="1">
    <citation type="submission" date="2014-11" db="EMBL/GenBank/DDBJ databases">
        <authorList>
            <person name="Amaro Gonzalez C."/>
        </authorList>
    </citation>
    <scope>NUCLEOTIDE SEQUENCE</scope>
</reference>
<dbReference type="EMBL" id="GBXM01031027">
    <property type="protein sequence ID" value="JAH77550.1"/>
    <property type="molecule type" value="Transcribed_RNA"/>
</dbReference>
<dbReference type="EMBL" id="GBXM01042588">
    <property type="protein sequence ID" value="JAH65989.1"/>
    <property type="molecule type" value="Transcribed_RNA"/>
</dbReference>
<dbReference type="EMBL" id="GBXM01028204">
    <property type="protein sequence ID" value="JAH80373.1"/>
    <property type="molecule type" value="Transcribed_RNA"/>
</dbReference>
<protein>
    <submittedName>
        <fullName evidence="1">Uncharacterized protein</fullName>
    </submittedName>
</protein>
<reference evidence="1" key="2">
    <citation type="journal article" date="2015" name="Fish Shellfish Immunol.">
        <title>Early steps in the European eel (Anguilla anguilla)-Vibrio vulnificus interaction in the gills: Role of the RtxA13 toxin.</title>
        <authorList>
            <person name="Callol A."/>
            <person name="Pajuelo D."/>
            <person name="Ebbesson L."/>
            <person name="Teles M."/>
            <person name="MacKenzie S."/>
            <person name="Amaro C."/>
        </authorList>
    </citation>
    <scope>NUCLEOTIDE SEQUENCE</scope>
</reference>
<organism evidence="1">
    <name type="scientific">Anguilla anguilla</name>
    <name type="common">European freshwater eel</name>
    <name type="synonym">Muraena anguilla</name>
    <dbReference type="NCBI Taxonomy" id="7936"/>
    <lineage>
        <taxon>Eukaryota</taxon>
        <taxon>Metazoa</taxon>
        <taxon>Chordata</taxon>
        <taxon>Craniata</taxon>
        <taxon>Vertebrata</taxon>
        <taxon>Euteleostomi</taxon>
        <taxon>Actinopterygii</taxon>
        <taxon>Neopterygii</taxon>
        <taxon>Teleostei</taxon>
        <taxon>Anguilliformes</taxon>
        <taxon>Anguillidae</taxon>
        <taxon>Anguilla</taxon>
    </lineage>
</organism>
<dbReference type="EMBL" id="GBXM01042417">
    <property type="protein sequence ID" value="JAH66160.1"/>
    <property type="molecule type" value="Transcribed_RNA"/>
</dbReference>
<proteinExistence type="predicted"/>
<dbReference type="AlphaFoldDB" id="A0A0E9UJE8"/>
<sequence length="34" mass="3961">MNITTDPNLLFWFDRALARLQKSDTTVMYGERGV</sequence>